<name>A0A0A5FZF3_9BACI</name>
<dbReference type="SUPFAM" id="SSF46689">
    <property type="entry name" value="Homeodomain-like"/>
    <property type="match status" value="2"/>
</dbReference>
<protein>
    <submittedName>
        <fullName evidence="5">AraC family transcriptional regulator</fullName>
    </submittedName>
</protein>
<dbReference type="Gene3D" id="3.20.80.10">
    <property type="entry name" value="Regulatory factor, effector binding domain"/>
    <property type="match status" value="1"/>
</dbReference>
<organism evidence="5 6">
    <name type="scientific">Pontibacillus litoralis JSM 072002</name>
    <dbReference type="NCBI Taxonomy" id="1385512"/>
    <lineage>
        <taxon>Bacteria</taxon>
        <taxon>Bacillati</taxon>
        <taxon>Bacillota</taxon>
        <taxon>Bacilli</taxon>
        <taxon>Bacillales</taxon>
        <taxon>Bacillaceae</taxon>
        <taxon>Pontibacillus</taxon>
    </lineage>
</organism>
<evidence type="ECO:0000313" key="6">
    <source>
        <dbReference type="Proteomes" id="UP000030401"/>
    </source>
</evidence>
<dbReference type="InterPro" id="IPR029442">
    <property type="entry name" value="GyrI-like"/>
</dbReference>
<dbReference type="SUPFAM" id="SSF55136">
    <property type="entry name" value="Probable bacterial effector-binding domain"/>
    <property type="match status" value="1"/>
</dbReference>
<dbReference type="PROSITE" id="PS01124">
    <property type="entry name" value="HTH_ARAC_FAMILY_2"/>
    <property type="match status" value="1"/>
</dbReference>
<dbReference type="SMART" id="SM00342">
    <property type="entry name" value="HTH_ARAC"/>
    <property type="match status" value="1"/>
</dbReference>
<reference evidence="5 6" key="1">
    <citation type="submission" date="2013-08" db="EMBL/GenBank/DDBJ databases">
        <authorList>
            <person name="Huang J."/>
            <person name="Wang G."/>
        </authorList>
    </citation>
    <scope>NUCLEOTIDE SEQUENCE [LARGE SCALE GENOMIC DNA]</scope>
    <source>
        <strain evidence="5 6">JSM 072002</strain>
    </source>
</reference>
<dbReference type="PANTHER" id="PTHR47504">
    <property type="entry name" value="RIGHT ORIGIN-BINDING PROTEIN"/>
    <property type="match status" value="1"/>
</dbReference>
<proteinExistence type="predicted"/>
<dbReference type="EMBL" id="AVPG01000046">
    <property type="protein sequence ID" value="KGX84200.1"/>
    <property type="molecule type" value="Genomic_DNA"/>
</dbReference>
<dbReference type="InterPro" id="IPR018060">
    <property type="entry name" value="HTH_AraC"/>
</dbReference>
<evidence type="ECO:0000256" key="1">
    <source>
        <dbReference type="ARBA" id="ARBA00023015"/>
    </source>
</evidence>
<dbReference type="InterPro" id="IPR010499">
    <property type="entry name" value="AraC_E-bd"/>
</dbReference>
<keyword evidence="2" id="KW-0238">DNA-binding</keyword>
<dbReference type="eggNOG" id="COG2207">
    <property type="taxonomic scope" value="Bacteria"/>
</dbReference>
<dbReference type="InterPro" id="IPR009057">
    <property type="entry name" value="Homeodomain-like_sf"/>
</dbReference>
<dbReference type="eggNOG" id="COG3708">
    <property type="taxonomic scope" value="Bacteria"/>
</dbReference>
<feature type="domain" description="HTH araC/xylS-type" evidence="4">
    <location>
        <begin position="7"/>
        <end position="105"/>
    </location>
</feature>
<accession>A0A0A5FZF3</accession>
<dbReference type="PANTHER" id="PTHR47504:SF5">
    <property type="entry name" value="RIGHT ORIGIN-BINDING PROTEIN"/>
    <property type="match status" value="1"/>
</dbReference>
<evidence type="ECO:0000259" key="4">
    <source>
        <dbReference type="PROSITE" id="PS01124"/>
    </source>
</evidence>
<dbReference type="PROSITE" id="PS00041">
    <property type="entry name" value="HTH_ARAC_FAMILY_1"/>
    <property type="match status" value="1"/>
</dbReference>
<dbReference type="Pfam" id="PF12833">
    <property type="entry name" value="HTH_18"/>
    <property type="match status" value="1"/>
</dbReference>
<dbReference type="InterPro" id="IPR050959">
    <property type="entry name" value="MarA-like"/>
</dbReference>
<dbReference type="AlphaFoldDB" id="A0A0A5FZF3"/>
<sequence>MVLKSMNEVLDYIESHMNDGIDYNELERITGTSVYHFRRMFSFLSGMSLGEYIRHRKLSNATFDLLHEGISVTDTAFKYGYESVDGFSRAFREWSGISPSEVKKKNMLKAFPKLSFQLTIKGGISMDYRIEKKDPFKIVGVKKRVPIQFEGENQEIIKLAKIITPEQRKKLHSYANMEPNQVVNVSYNFDDDRMEEKGSLEHMIGFLTTRESDFADFDVVEVPTLTWAIFSAEGAFPKVMQETWGKIVSEWLPSSDYELVEAPEISFMEGLSDRNNVHSEIWIAVKKKGKIL</sequence>
<dbReference type="STRING" id="1385512.N784_14510"/>
<evidence type="ECO:0000256" key="3">
    <source>
        <dbReference type="ARBA" id="ARBA00023163"/>
    </source>
</evidence>
<dbReference type="InterPro" id="IPR018062">
    <property type="entry name" value="HTH_AraC-typ_CS"/>
</dbReference>
<dbReference type="InterPro" id="IPR011256">
    <property type="entry name" value="Reg_factor_effector_dom_sf"/>
</dbReference>
<dbReference type="Gene3D" id="1.10.10.60">
    <property type="entry name" value="Homeodomain-like"/>
    <property type="match status" value="2"/>
</dbReference>
<dbReference type="GO" id="GO:0043565">
    <property type="term" value="F:sequence-specific DNA binding"/>
    <property type="evidence" value="ECO:0007669"/>
    <property type="project" value="InterPro"/>
</dbReference>
<keyword evidence="6" id="KW-1185">Reference proteome</keyword>
<keyword evidence="3" id="KW-0804">Transcription</keyword>
<dbReference type="SMART" id="SM00871">
    <property type="entry name" value="AraC_E_bind"/>
    <property type="match status" value="1"/>
</dbReference>
<gene>
    <name evidence="5" type="ORF">N784_14510</name>
</gene>
<evidence type="ECO:0000313" key="5">
    <source>
        <dbReference type="EMBL" id="KGX84200.1"/>
    </source>
</evidence>
<comment type="caution">
    <text evidence="5">The sequence shown here is derived from an EMBL/GenBank/DDBJ whole genome shotgun (WGS) entry which is preliminary data.</text>
</comment>
<dbReference type="Proteomes" id="UP000030401">
    <property type="component" value="Unassembled WGS sequence"/>
</dbReference>
<dbReference type="GO" id="GO:0003700">
    <property type="term" value="F:DNA-binding transcription factor activity"/>
    <property type="evidence" value="ECO:0007669"/>
    <property type="project" value="InterPro"/>
</dbReference>
<keyword evidence="1" id="KW-0805">Transcription regulation</keyword>
<dbReference type="Pfam" id="PF06445">
    <property type="entry name" value="GyrI-like"/>
    <property type="match status" value="1"/>
</dbReference>
<evidence type="ECO:0000256" key="2">
    <source>
        <dbReference type="ARBA" id="ARBA00023125"/>
    </source>
</evidence>